<keyword evidence="2 7" id="KW-0349">Heme</keyword>
<dbReference type="GO" id="GO:0020037">
    <property type="term" value="F:heme binding"/>
    <property type="evidence" value="ECO:0007669"/>
    <property type="project" value="InterPro"/>
</dbReference>
<keyword evidence="5 7" id="KW-0408">Iron</keyword>
<evidence type="ECO:0000256" key="3">
    <source>
        <dbReference type="ARBA" id="ARBA00022723"/>
    </source>
</evidence>
<dbReference type="InterPro" id="IPR036396">
    <property type="entry name" value="Cyt_P450_sf"/>
</dbReference>
<dbReference type="GO" id="GO:0004497">
    <property type="term" value="F:monooxygenase activity"/>
    <property type="evidence" value="ECO:0007669"/>
    <property type="project" value="UniProtKB-KW"/>
</dbReference>
<dbReference type="EMBL" id="JACCBU010000001">
    <property type="protein sequence ID" value="NYE74825.1"/>
    <property type="molecule type" value="Genomic_DNA"/>
</dbReference>
<dbReference type="PANTHER" id="PTHR46696:SF1">
    <property type="entry name" value="CYTOCHROME P450 YJIB-RELATED"/>
    <property type="match status" value="1"/>
</dbReference>
<evidence type="ECO:0000313" key="9">
    <source>
        <dbReference type="Proteomes" id="UP000569914"/>
    </source>
</evidence>
<keyword evidence="9" id="KW-1185">Reference proteome</keyword>
<dbReference type="GO" id="GO:0016705">
    <property type="term" value="F:oxidoreductase activity, acting on paired donors, with incorporation or reduction of molecular oxygen"/>
    <property type="evidence" value="ECO:0007669"/>
    <property type="project" value="InterPro"/>
</dbReference>
<evidence type="ECO:0000313" key="8">
    <source>
        <dbReference type="EMBL" id="NYE74825.1"/>
    </source>
</evidence>
<sequence length="413" mass="45235">MAGQAAFVREFLRERAMILINGRLRGDPLALLHLDEGRIDPYPLYERIRAAGPLTLTRLGVFTTADHAVCDQVLRDRRFGVGGRVVDDTAELSFLEMNPPDHTRLRRFAAPTFGPRAIAGFDGTITAVVRRLLDRLPTGRPFDLVADFAAPMPIAVITELLGIPDADAEEFSRYGTVFGSALGGLQSLRHVGQLMEAKQQLARIFTRLFDLKRAEPGDDVISRLVAAEGDKVRPEEMVPLCTLLLIAGFETTVNLIGNTTLALLKHPEAWHRVAADPDLAAAAIEETLRYDAPVQRTGRGAMEDVEIAGRIVRKGEYVVTLLGGANRDPKVFDRPARFDLDRPNANDHLGFSSGIHYCVGAPLAKLEARIAIQEITQRFGNLAMIKPGVRRPGSLIRGLSSFPVVGYPILARA</sequence>
<evidence type="ECO:0000256" key="6">
    <source>
        <dbReference type="ARBA" id="ARBA00023033"/>
    </source>
</evidence>
<dbReference type="PROSITE" id="PS00086">
    <property type="entry name" value="CYTOCHROME_P450"/>
    <property type="match status" value="1"/>
</dbReference>
<protein>
    <recommendedName>
        <fullName evidence="10">Cytochrome P450</fullName>
    </recommendedName>
</protein>
<evidence type="ECO:0000256" key="4">
    <source>
        <dbReference type="ARBA" id="ARBA00023002"/>
    </source>
</evidence>
<reference evidence="8 9" key="1">
    <citation type="submission" date="2020-07" db="EMBL/GenBank/DDBJ databases">
        <title>Sequencing the genomes of 1000 actinobacteria strains.</title>
        <authorList>
            <person name="Klenk H.-P."/>
        </authorList>
    </citation>
    <scope>NUCLEOTIDE SEQUENCE [LARGE SCALE GENOMIC DNA]</scope>
    <source>
        <strain evidence="8 9">DSM 22083</strain>
    </source>
</reference>
<dbReference type="Gene3D" id="1.10.630.10">
    <property type="entry name" value="Cytochrome P450"/>
    <property type="match status" value="1"/>
</dbReference>
<proteinExistence type="inferred from homology"/>
<evidence type="ECO:0000256" key="5">
    <source>
        <dbReference type="ARBA" id="ARBA00023004"/>
    </source>
</evidence>
<dbReference type="Pfam" id="PF00067">
    <property type="entry name" value="p450"/>
    <property type="match status" value="1"/>
</dbReference>
<dbReference type="AlphaFoldDB" id="A0A7Y9IDL8"/>
<dbReference type="CDD" id="cd20625">
    <property type="entry name" value="CYP164-like"/>
    <property type="match status" value="1"/>
</dbReference>
<dbReference type="PANTHER" id="PTHR46696">
    <property type="entry name" value="P450, PUTATIVE (EUROFUNG)-RELATED"/>
    <property type="match status" value="1"/>
</dbReference>
<evidence type="ECO:0008006" key="10">
    <source>
        <dbReference type="Google" id="ProtNLM"/>
    </source>
</evidence>
<comment type="similarity">
    <text evidence="1 7">Belongs to the cytochrome P450 family.</text>
</comment>
<comment type="caution">
    <text evidence="8">The sequence shown here is derived from an EMBL/GenBank/DDBJ whole genome shotgun (WGS) entry which is preliminary data.</text>
</comment>
<dbReference type="InterPro" id="IPR017972">
    <property type="entry name" value="Cyt_P450_CS"/>
</dbReference>
<evidence type="ECO:0000256" key="2">
    <source>
        <dbReference type="ARBA" id="ARBA00022617"/>
    </source>
</evidence>
<evidence type="ECO:0000256" key="7">
    <source>
        <dbReference type="RuleBase" id="RU000461"/>
    </source>
</evidence>
<dbReference type="InterPro" id="IPR002397">
    <property type="entry name" value="Cyt_P450_B"/>
</dbReference>
<keyword evidence="4 7" id="KW-0560">Oxidoreductase</keyword>
<keyword evidence="3 7" id="KW-0479">Metal-binding</keyword>
<keyword evidence="6 7" id="KW-0503">Monooxygenase</keyword>
<dbReference type="FunFam" id="1.10.630.10:FF:000018">
    <property type="entry name" value="Cytochrome P450 monooxygenase"/>
    <property type="match status" value="1"/>
</dbReference>
<dbReference type="InterPro" id="IPR001128">
    <property type="entry name" value="Cyt_P450"/>
</dbReference>
<dbReference type="PRINTS" id="PR00359">
    <property type="entry name" value="BP450"/>
</dbReference>
<dbReference type="GO" id="GO:0005506">
    <property type="term" value="F:iron ion binding"/>
    <property type="evidence" value="ECO:0007669"/>
    <property type="project" value="InterPro"/>
</dbReference>
<dbReference type="PRINTS" id="PR00385">
    <property type="entry name" value="P450"/>
</dbReference>
<dbReference type="Proteomes" id="UP000569914">
    <property type="component" value="Unassembled WGS sequence"/>
</dbReference>
<evidence type="ECO:0000256" key="1">
    <source>
        <dbReference type="ARBA" id="ARBA00010617"/>
    </source>
</evidence>
<dbReference type="RefSeq" id="WP_179757408.1">
    <property type="nucleotide sequence ID" value="NZ_JACCBU010000001.1"/>
</dbReference>
<dbReference type="SUPFAM" id="SSF48264">
    <property type="entry name" value="Cytochrome P450"/>
    <property type="match status" value="1"/>
</dbReference>
<organism evidence="8 9">
    <name type="scientific">Microlunatus parietis</name>
    <dbReference type="NCBI Taxonomy" id="682979"/>
    <lineage>
        <taxon>Bacteria</taxon>
        <taxon>Bacillati</taxon>
        <taxon>Actinomycetota</taxon>
        <taxon>Actinomycetes</taxon>
        <taxon>Propionibacteriales</taxon>
        <taxon>Propionibacteriaceae</taxon>
        <taxon>Microlunatus</taxon>
    </lineage>
</organism>
<name>A0A7Y9IDL8_9ACTN</name>
<accession>A0A7Y9IDL8</accession>
<gene>
    <name evidence="8" type="ORF">BKA15_006154</name>
</gene>